<sequence length="713" mass="78350">MRARQADAEGFVEHDGVKIHYEVHGAGGPTILLLPTWTLVHKRVWKLQVPYLARHFRVVTYDGPGNGRSDRPVTPRAYGQAAQVAYALAVLDATGTDQAVVVGLSRAVNWALELAAEHPGRVHGTVAIGASIALTPLSQARAASGGLDDRTAPDLPPSAVPRLGADPANHWRKYNRRYWRSRYEDFAWFFMGQCFSEPHSTKQVEDGVAWALETTGAVLDVESQADRPGREEIEDWCGRLRGPVLVLHGSDDRVAPPARGEALADLTGGDLVVIDGGGHIPLARDPVQVNLLVRGFAERFRPAAPVRRAWGRWQSRPRRVLYLSSPIGLGHARRDLAIAAKLRELRPGVEIDWLTQDPVTRMLADAGERVHPASRFLVNESAHVESESGEHDLHCFEALRRMDEILVANFMVFHDLLEAERYDLVVGDEAWDVDHFLHENPELKRSAYAWLTDFVGFLPMPSGGEREALVAADYNAEMIGHIDRYPRLRDRSIFVGDPDDVIDEPFGPGLPRIRDWTTEHYDFAGYVAGTATDEERSALRASLGYRPGERVCVVTVGGSGVGGHLLRLVAAAFPEAARRVPGLRMILVAGPRIDPATVAAPPGLDVLPYVPGLDRHLAACDLAVVQGGLTTCMELTAAGRPFIYVPLRNHFEQQFHVTHRLRRHGAGRRMDYDTLTPDSLAAAIAEEIDRPVAYRAVPADGAARAAALLAELF</sequence>
<accession>A0ABP4N945</accession>
<dbReference type="InterPro" id="IPR007235">
    <property type="entry name" value="Glyco_trans_28_C"/>
</dbReference>
<feature type="domain" description="AB hydrolase-1" evidence="1">
    <location>
        <begin position="29"/>
        <end position="282"/>
    </location>
</feature>
<dbReference type="Pfam" id="PF00561">
    <property type="entry name" value="Abhydrolase_1"/>
    <property type="match status" value="1"/>
</dbReference>
<dbReference type="InterPro" id="IPR029058">
    <property type="entry name" value="AB_hydrolase_fold"/>
</dbReference>
<dbReference type="InterPro" id="IPR000073">
    <property type="entry name" value="AB_hydrolase_1"/>
</dbReference>
<evidence type="ECO:0000313" key="4">
    <source>
        <dbReference type="Proteomes" id="UP001501470"/>
    </source>
</evidence>
<dbReference type="Gene3D" id="3.40.50.2000">
    <property type="entry name" value="Glycogen Phosphorylase B"/>
    <property type="match status" value="2"/>
</dbReference>
<gene>
    <name evidence="3" type="ORF">GCM10009827_090980</name>
</gene>
<dbReference type="Pfam" id="PF04101">
    <property type="entry name" value="Glyco_tran_28_C"/>
    <property type="match status" value="1"/>
</dbReference>
<evidence type="ECO:0000259" key="2">
    <source>
        <dbReference type="Pfam" id="PF04101"/>
    </source>
</evidence>
<comment type="caution">
    <text evidence="3">The sequence shown here is derived from an EMBL/GenBank/DDBJ whole genome shotgun (WGS) entry which is preliminary data.</text>
</comment>
<dbReference type="RefSeq" id="WP_344510599.1">
    <property type="nucleotide sequence ID" value="NZ_BAAAQD010000025.1"/>
</dbReference>
<dbReference type="Gene3D" id="3.40.50.1820">
    <property type="entry name" value="alpha/beta hydrolase"/>
    <property type="match status" value="1"/>
</dbReference>
<evidence type="ECO:0000313" key="3">
    <source>
        <dbReference type="EMBL" id="GAA1555974.1"/>
    </source>
</evidence>
<feature type="domain" description="Glycosyl transferase family 28 C-terminal" evidence="2">
    <location>
        <begin position="553"/>
        <end position="691"/>
    </location>
</feature>
<dbReference type="EMBL" id="BAAAQD010000025">
    <property type="protein sequence ID" value="GAA1555974.1"/>
    <property type="molecule type" value="Genomic_DNA"/>
</dbReference>
<dbReference type="SUPFAM" id="SSF53474">
    <property type="entry name" value="alpha/beta-Hydrolases"/>
    <property type="match status" value="1"/>
</dbReference>
<dbReference type="Proteomes" id="UP001501470">
    <property type="component" value="Unassembled WGS sequence"/>
</dbReference>
<reference evidence="4" key="1">
    <citation type="journal article" date="2019" name="Int. J. Syst. Evol. Microbiol.">
        <title>The Global Catalogue of Microorganisms (GCM) 10K type strain sequencing project: providing services to taxonomists for standard genome sequencing and annotation.</title>
        <authorList>
            <consortium name="The Broad Institute Genomics Platform"/>
            <consortium name="The Broad Institute Genome Sequencing Center for Infectious Disease"/>
            <person name="Wu L."/>
            <person name="Ma J."/>
        </authorList>
    </citation>
    <scope>NUCLEOTIDE SEQUENCE [LARGE SCALE GENOMIC DNA]</scope>
    <source>
        <strain evidence="4">JCM 15933</strain>
    </source>
</reference>
<evidence type="ECO:0008006" key="5">
    <source>
        <dbReference type="Google" id="ProtNLM"/>
    </source>
</evidence>
<evidence type="ECO:0000259" key="1">
    <source>
        <dbReference type="Pfam" id="PF00561"/>
    </source>
</evidence>
<organism evidence="3 4">
    <name type="scientific">Dactylosporangium maewongense</name>
    <dbReference type="NCBI Taxonomy" id="634393"/>
    <lineage>
        <taxon>Bacteria</taxon>
        <taxon>Bacillati</taxon>
        <taxon>Actinomycetota</taxon>
        <taxon>Actinomycetes</taxon>
        <taxon>Micromonosporales</taxon>
        <taxon>Micromonosporaceae</taxon>
        <taxon>Dactylosporangium</taxon>
    </lineage>
</organism>
<dbReference type="PANTHER" id="PTHR43433:SF5">
    <property type="entry name" value="AB HYDROLASE-1 DOMAIN-CONTAINING PROTEIN"/>
    <property type="match status" value="1"/>
</dbReference>
<dbReference type="SUPFAM" id="SSF53756">
    <property type="entry name" value="UDP-Glycosyltransferase/glycogen phosphorylase"/>
    <property type="match status" value="1"/>
</dbReference>
<dbReference type="InterPro" id="IPR050471">
    <property type="entry name" value="AB_hydrolase"/>
</dbReference>
<protein>
    <recommendedName>
        <fullName evidence="5">Alpha/beta hydrolase</fullName>
    </recommendedName>
</protein>
<keyword evidence="4" id="KW-1185">Reference proteome</keyword>
<dbReference type="PANTHER" id="PTHR43433">
    <property type="entry name" value="HYDROLASE, ALPHA/BETA FOLD FAMILY PROTEIN"/>
    <property type="match status" value="1"/>
</dbReference>
<name>A0ABP4N945_9ACTN</name>
<proteinExistence type="predicted"/>